<sequence length="71" mass="7660">MSDPLAEELYAAMGEHGASWAEDGRDMCACGADMGPDEGNAWDSMERHNVHLAEVLAKIAQARIAKKADDE</sequence>
<name>A0A3S4W9R7_9ACTN</name>
<dbReference type="EMBL" id="LR134473">
    <property type="protein sequence ID" value="VEI04139.1"/>
    <property type="molecule type" value="Genomic_DNA"/>
</dbReference>
<evidence type="ECO:0000313" key="1">
    <source>
        <dbReference type="EMBL" id="VEI04139.1"/>
    </source>
</evidence>
<dbReference type="AlphaFoldDB" id="A0A3S4W9R7"/>
<dbReference type="RefSeq" id="WP_028702838.1">
    <property type="nucleotide sequence ID" value="NZ_LR134473.1"/>
</dbReference>
<proteinExistence type="predicted"/>
<dbReference type="Proteomes" id="UP000277858">
    <property type="component" value="Chromosome"/>
</dbReference>
<keyword evidence="2" id="KW-1185">Reference proteome</keyword>
<reference evidence="1 2" key="1">
    <citation type="submission" date="2018-12" db="EMBL/GenBank/DDBJ databases">
        <authorList>
            <consortium name="Pathogen Informatics"/>
        </authorList>
    </citation>
    <scope>NUCLEOTIDE SEQUENCE [LARGE SCALE GENOMIC DNA]</scope>
    <source>
        <strain evidence="1 2">NCTC13652</strain>
    </source>
</reference>
<evidence type="ECO:0000313" key="2">
    <source>
        <dbReference type="Proteomes" id="UP000277858"/>
    </source>
</evidence>
<gene>
    <name evidence="1" type="ORF">NCTC13652_02363</name>
</gene>
<organism evidence="1 2">
    <name type="scientific">Acidipropionibacterium jensenii</name>
    <dbReference type="NCBI Taxonomy" id="1749"/>
    <lineage>
        <taxon>Bacteria</taxon>
        <taxon>Bacillati</taxon>
        <taxon>Actinomycetota</taxon>
        <taxon>Actinomycetes</taxon>
        <taxon>Propionibacteriales</taxon>
        <taxon>Propionibacteriaceae</taxon>
        <taxon>Acidipropionibacterium</taxon>
    </lineage>
</organism>
<protein>
    <submittedName>
        <fullName evidence="1">Uncharacterized protein</fullName>
    </submittedName>
</protein>
<accession>A0A3S4W9R7</accession>
<dbReference type="STRING" id="1122997.GCA_000425285_01172"/>